<dbReference type="Pfam" id="PF00047">
    <property type="entry name" value="ig"/>
    <property type="match status" value="1"/>
</dbReference>
<evidence type="ECO:0000256" key="16">
    <source>
        <dbReference type="ARBA" id="ARBA00041012"/>
    </source>
</evidence>
<keyword evidence="4" id="KW-0964">Secreted</keyword>
<keyword evidence="12" id="KW-0922">Interferon antiviral system evasion</keyword>
<dbReference type="InterPro" id="IPR007110">
    <property type="entry name" value="Ig-like_dom"/>
</dbReference>
<evidence type="ECO:0000313" key="25">
    <source>
        <dbReference type="Proteomes" id="UP000324755"/>
    </source>
</evidence>
<evidence type="ECO:0000256" key="12">
    <source>
        <dbReference type="ARBA" id="ARBA00023258"/>
    </source>
</evidence>
<evidence type="ECO:0000256" key="2">
    <source>
        <dbReference type="ARBA" id="ARBA00009752"/>
    </source>
</evidence>
<feature type="domain" description="Ig-like" evidence="21">
    <location>
        <begin position="10"/>
        <end position="116"/>
    </location>
</feature>
<dbReference type="InterPro" id="IPR003599">
    <property type="entry name" value="Ig_sub"/>
</dbReference>
<evidence type="ECO:0000313" key="22">
    <source>
        <dbReference type="EMBL" id="QEQ49748.1"/>
    </source>
</evidence>
<dbReference type="GO" id="GO:0052170">
    <property type="term" value="P:symbiont-mediated suppression of host innate immune response"/>
    <property type="evidence" value="ECO:0007669"/>
    <property type="project" value="UniProtKB-KW"/>
</dbReference>
<comment type="subunit">
    <text evidence="19">Interacts with mouse Il1b.</text>
</comment>
<keyword evidence="10" id="KW-1015">Disulfide bond</keyword>
<dbReference type="InterPro" id="IPR013783">
    <property type="entry name" value="Ig-like_fold"/>
</dbReference>
<feature type="domain" description="Ig-like" evidence="21">
    <location>
        <begin position="123"/>
        <end position="211"/>
    </location>
</feature>
<dbReference type="GO" id="GO:0039502">
    <property type="term" value="P:symbiont-mediated suppression of host type I interferon-mediated signaling pathway"/>
    <property type="evidence" value="ECO:0007669"/>
    <property type="project" value="UniProtKB-KW"/>
</dbReference>
<dbReference type="PANTHER" id="PTHR11890:SF44">
    <property type="entry name" value="X-LINKED INTERLEUKIN-1 RECEPTOR ACCESSORY PROTEIN-LIKE 2"/>
    <property type="match status" value="1"/>
</dbReference>
<evidence type="ECO:0000256" key="14">
    <source>
        <dbReference type="ARBA" id="ARBA00023319"/>
    </source>
</evidence>
<evidence type="ECO:0000259" key="21">
    <source>
        <dbReference type="PROSITE" id="PS50835"/>
    </source>
</evidence>
<evidence type="ECO:0000313" key="23">
    <source>
        <dbReference type="EMBL" id="QEQ49961.1"/>
    </source>
</evidence>
<evidence type="ECO:0000256" key="17">
    <source>
        <dbReference type="ARBA" id="ARBA00045444"/>
    </source>
</evidence>
<evidence type="ECO:0000256" key="6">
    <source>
        <dbReference type="ARBA" id="ARBA00022632"/>
    </source>
</evidence>
<dbReference type="PANTHER" id="PTHR11890">
    <property type="entry name" value="INTERLEUKIN-1 RECEPTOR FAMILY MEMBER"/>
    <property type="match status" value="1"/>
</dbReference>
<dbReference type="SUPFAM" id="SSF48726">
    <property type="entry name" value="Immunoglobulin"/>
    <property type="match status" value="3"/>
</dbReference>
<dbReference type="GO" id="GO:0004908">
    <property type="term" value="F:interleukin-1 receptor activity"/>
    <property type="evidence" value="ECO:0007669"/>
    <property type="project" value="InterPro"/>
</dbReference>
<comment type="function">
    <text evidence="18">May reduce the host inflammatory response by interacting with inteleukin-1 beta (Il1b) and thus decreasing the association between IL1B and its cellular receptor.</text>
</comment>
<dbReference type="Gene3D" id="2.60.40.10">
    <property type="entry name" value="Immunoglobulins"/>
    <property type="match status" value="3"/>
</dbReference>
<evidence type="ECO:0000256" key="20">
    <source>
        <dbReference type="ARBA" id="ARBA00068922"/>
    </source>
</evidence>
<dbReference type="InterPro" id="IPR036179">
    <property type="entry name" value="Ig-like_dom_sf"/>
</dbReference>
<dbReference type="Proteomes" id="UP000322250">
    <property type="component" value="Segment"/>
</dbReference>
<dbReference type="PROSITE" id="PS50835">
    <property type="entry name" value="IG_LIKE"/>
    <property type="match status" value="3"/>
</dbReference>
<dbReference type="Proteomes" id="UP000324755">
    <property type="component" value="Segment"/>
</dbReference>
<dbReference type="InterPro" id="IPR004078">
    <property type="entry name" value="IL-1-bd"/>
</dbReference>
<evidence type="ECO:0000256" key="13">
    <source>
        <dbReference type="ARBA" id="ARBA00023280"/>
    </source>
</evidence>
<comment type="similarity">
    <text evidence="2">Belongs to the interleukin-1 receptor family.</text>
</comment>
<evidence type="ECO:0000256" key="10">
    <source>
        <dbReference type="ARBA" id="ARBA00023157"/>
    </source>
</evidence>
<evidence type="ECO:0000256" key="1">
    <source>
        <dbReference type="ARBA" id="ARBA00004613"/>
    </source>
</evidence>
<keyword evidence="9" id="KW-1114">Inhibition of host interferon signaling pathway by virus</keyword>
<dbReference type="InterPro" id="IPR013151">
    <property type="entry name" value="Immunoglobulin_dom"/>
</dbReference>
<keyword evidence="7" id="KW-0732">Signal</keyword>
<protein>
    <recommendedName>
        <fullName evidence="20">Interleukin-1-binding protein</fullName>
    </recommendedName>
    <alternativeName>
        <fullName evidence="16">Soluble interferon alpha/beta receptor OPG204</fullName>
    </alternativeName>
</protein>
<evidence type="ECO:0000256" key="8">
    <source>
        <dbReference type="ARBA" id="ARBA00022737"/>
    </source>
</evidence>
<evidence type="ECO:0000256" key="7">
    <source>
        <dbReference type="ARBA" id="ARBA00022729"/>
    </source>
</evidence>
<dbReference type="PRINTS" id="PR01540">
    <property type="entry name" value="INTRLEUKN1BP"/>
</dbReference>
<organism evidence="23 25">
    <name type="scientific">Orthopoxvirus akhmetapox</name>
    <dbReference type="NCBI Taxonomy" id="2200830"/>
    <lineage>
        <taxon>Viruses</taxon>
        <taxon>Varidnaviria</taxon>
        <taxon>Bamfordvirae</taxon>
        <taxon>Nucleocytoviricota</taxon>
        <taxon>Pokkesviricetes</taxon>
        <taxon>Chitovirales</taxon>
        <taxon>Poxviridae</taxon>
        <taxon>Chordopoxvirinae</taxon>
        <taxon>Orthopoxvirus</taxon>
    </lineage>
</organism>
<accession>A0A5J6CSD8</accession>
<keyword evidence="11" id="KW-0325">Glycoprotein</keyword>
<name>A0A5J6CSD8_9POXV</name>
<comment type="subunit">
    <text evidence="15">Interacts with host IFNA1.</text>
</comment>
<dbReference type="EMBL" id="MN244297">
    <property type="protein sequence ID" value="QEQ49748.1"/>
    <property type="molecule type" value="Genomic_DNA"/>
</dbReference>
<evidence type="ECO:0000256" key="11">
    <source>
        <dbReference type="ARBA" id="ARBA00023180"/>
    </source>
</evidence>
<dbReference type="EMBL" id="MN244298">
    <property type="protein sequence ID" value="QEQ49961.1"/>
    <property type="molecule type" value="Genomic_DNA"/>
</dbReference>
<sequence length="329" mass="37613">MSALLTILLPIFFYSSFVYTFNNIECIDKGLYFTSFMELEKEPVILPCPQINTLSSGYNVLEDIIWEKRGADNDNIIPIDNGTNMLILNPTQTDSGIYICITKNETYCDMMSLNLTIVSDTESNIDLISYPQIVNERSTGEMVCPNINAFIARNKDADVDVIWRGHPRLRNKRLKQRPIGIITIEDVRKNDAGYYTCVLKYTYRDKTYEVTRIVKLEVLDRIIPPTMQLPEVVMTSLGSNLTIACRVSLRPPTIDADVFWISNNEYYEEDDEDSDGRSVTNRIFTTDKRRVITSRLNINPVKEDDATTFTCMAFTVHNSISKTVTISIK</sequence>
<dbReference type="FunFam" id="2.60.40.10:FF:000188">
    <property type="entry name" value="Interleukin-1 receptor accessory protein-like 1"/>
    <property type="match status" value="1"/>
</dbReference>
<dbReference type="InterPro" id="IPR004074">
    <property type="entry name" value="IL-1_rcpt_I/II-typ"/>
</dbReference>
<keyword evidence="14" id="KW-0393">Immunoglobulin domain</keyword>
<gene>
    <name evidence="23" type="primary">AKMV204</name>
</gene>
<keyword evidence="5" id="KW-0945">Host-virus interaction</keyword>
<evidence type="ECO:0000256" key="3">
    <source>
        <dbReference type="ARBA" id="ARBA00022518"/>
    </source>
</evidence>
<evidence type="ECO:0000256" key="15">
    <source>
        <dbReference type="ARBA" id="ARBA00038761"/>
    </source>
</evidence>
<evidence type="ECO:0000256" key="9">
    <source>
        <dbReference type="ARBA" id="ARBA00022830"/>
    </source>
</evidence>
<dbReference type="SMART" id="SM00409">
    <property type="entry name" value="IG"/>
    <property type="match status" value="3"/>
</dbReference>
<evidence type="ECO:0000256" key="18">
    <source>
        <dbReference type="ARBA" id="ARBA00055953"/>
    </source>
</evidence>
<evidence type="ECO:0000256" key="5">
    <source>
        <dbReference type="ARBA" id="ARBA00022581"/>
    </source>
</evidence>
<reference evidence="24 25" key="1">
    <citation type="submission" date="2019-07" db="EMBL/GenBank/DDBJ databases">
        <title>Isolation and characterization of Akhmeta virus from wild caught rodents (Apodemus spp.) in Georgia.</title>
        <authorList>
            <person name="Doty J.B."/>
            <person name="Maghlakelidze G."/>
            <person name="Sikharulidze I."/>
            <person name="Tu S.-L."/>
            <person name="Morgan C.N."/>
            <person name="Mauldin M.R."/>
            <person name="Parkadze O."/>
            <person name="Kartskhia N."/>
            <person name="Turmanidze M."/>
            <person name="Matheny A."/>
            <person name="Davidson W."/>
            <person name="Tang S."/>
            <person name="Li Y."/>
            <person name="Upton C."/>
            <person name="Carroll D.S."/>
            <person name="Emerson G.L."/>
        </authorList>
    </citation>
    <scope>NUCLEOTIDE SEQUENCE [LARGE SCALE GENOMIC DNA]</scope>
    <source>
        <strain evidence="22">A39</strain>
        <strain evidence="23">A40</strain>
    </source>
</reference>
<dbReference type="GO" id="GO:0019966">
    <property type="term" value="F:interleukin-1 binding"/>
    <property type="evidence" value="ECO:0007669"/>
    <property type="project" value="InterPro"/>
</dbReference>
<proteinExistence type="inferred from homology"/>
<evidence type="ECO:0000256" key="4">
    <source>
        <dbReference type="ARBA" id="ARBA00022525"/>
    </source>
</evidence>
<dbReference type="InterPro" id="IPR015621">
    <property type="entry name" value="IL-1_rcpt_fam"/>
</dbReference>
<dbReference type="PRINTS" id="PR01536">
    <property type="entry name" value="INTRLKN1R12F"/>
</dbReference>
<comment type="subcellular location">
    <subcellularLocation>
        <location evidence="1">Secreted</location>
    </subcellularLocation>
</comment>
<keyword evidence="6" id="KW-1090">Inhibition of host innate immune response by virus</keyword>
<comment type="function">
    <text evidence="17">Counteracts the antiviral effects of host IFN-alpha/beta and key IFN-inducible proteins involved in viral RNA degradation suxh as host OAS1. Acts as a soluble IFN-alpha receptor and thus inhibits the interaction between host IFN-alpha and its receptor.</text>
</comment>
<keyword evidence="8" id="KW-0677">Repeat</keyword>
<keyword evidence="23" id="KW-0675">Receptor</keyword>
<evidence type="ECO:0000256" key="19">
    <source>
        <dbReference type="ARBA" id="ARBA00063252"/>
    </source>
</evidence>
<feature type="domain" description="Ig-like" evidence="21">
    <location>
        <begin position="224"/>
        <end position="327"/>
    </location>
</feature>
<keyword evidence="3" id="KW-0244">Early protein</keyword>
<evidence type="ECO:0000313" key="24">
    <source>
        <dbReference type="Proteomes" id="UP000322250"/>
    </source>
</evidence>
<keyword evidence="13" id="KW-0899">Viral immunoevasion</keyword>
<dbReference type="GO" id="GO:0005576">
    <property type="term" value="C:extracellular region"/>
    <property type="evidence" value="ECO:0007669"/>
    <property type="project" value="UniProtKB-SubCell"/>
</dbReference>